<evidence type="ECO:0000313" key="1">
    <source>
        <dbReference type="EMBL" id="QDH23456.1"/>
    </source>
</evidence>
<gene>
    <name evidence="1" type="ORF">FFV09_22870</name>
</gene>
<proteinExistence type="predicted"/>
<evidence type="ECO:0000313" key="2">
    <source>
        <dbReference type="Proteomes" id="UP000316968"/>
    </source>
</evidence>
<dbReference type="AlphaFoldDB" id="A0A4Y6V4F3"/>
<sequence>MTTLIDAVQNALKADTEFMQLLGLTPAATGEQMTARFTKGMEPDIVISAATMPHVCQYTQAGRFGPNPLVYEGKFTLDFYAKSAAAARAFGERAFQVLHDKRISSPGFASFLCVLAYDTDAATGIKDVKIFRAFYDVDYLRMN</sequence>
<dbReference type="KEGG" id="saca:FFV09_22870"/>
<name>A0A4Y6V4F3_SACBS</name>
<accession>A0A4Y6V4F3</accession>
<dbReference type="RefSeq" id="WP_141449993.1">
    <property type="nucleotide sequence ID" value="NZ_CP041217.1"/>
</dbReference>
<dbReference type="Proteomes" id="UP000316968">
    <property type="component" value="Chromosome"/>
</dbReference>
<organism evidence="1 2">
    <name type="scientific">Saccharibacillus brassicae</name>
    <dbReference type="NCBI Taxonomy" id="2583377"/>
    <lineage>
        <taxon>Bacteria</taxon>
        <taxon>Bacillati</taxon>
        <taxon>Bacillota</taxon>
        <taxon>Bacilli</taxon>
        <taxon>Bacillales</taxon>
        <taxon>Paenibacillaceae</taxon>
        <taxon>Saccharibacillus</taxon>
    </lineage>
</organism>
<protein>
    <recommendedName>
        <fullName evidence="3">DUF3168 domain-containing protein</fullName>
    </recommendedName>
</protein>
<reference evidence="1 2" key="1">
    <citation type="submission" date="2019-06" db="EMBL/GenBank/DDBJ databases">
        <title>Saccharibacillus brassicae sp. nov., an endophytic bacterium isolated from Chinese cabbage seeds (Brassica pekinensis).</title>
        <authorList>
            <person name="Jiang L."/>
            <person name="Lee J."/>
            <person name="Kim S.W."/>
        </authorList>
    </citation>
    <scope>NUCLEOTIDE SEQUENCE [LARGE SCALE GENOMIC DNA]</scope>
    <source>
        <strain evidence="2">KCTC 43072 / ATSA2</strain>
    </source>
</reference>
<dbReference type="OrthoDB" id="2629980at2"/>
<keyword evidence="2" id="KW-1185">Reference proteome</keyword>
<evidence type="ECO:0008006" key="3">
    <source>
        <dbReference type="Google" id="ProtNLM"/>
    </source>
</evidence>
<dbReference type="EMBL" id="CP041217">
    <property type="protein sequence ID" value="QDH23456.1"/>
    <property type="molecule type" value="Genomic_DNA"/>
</dbReference>